<dbReference type="EMBL" id="LSRX01000639">
    <property type="protein sequence ID" value="OLP92002.1"/>
    <property type="molecule type" value="Genomic_DNA"/>
</dbReference>
<feature type="region of interest" description="Disordered" evidence="2">
    <location>
        <begin position="1752"/>
        <end position="1778"/>
    </location>
</feature>
<feature type="region of interest" description="Disordered" evidence="2">
    <location>
        <begin position="190"/>
        <end position="257"/>
    </location>
</feature>
<comment type="caution">
    <text evidence="3">The sequence shown here is derived from an EMBL/GenBank/DDBJ whole genome shotgun (WGS) entry which is preliminary data.</text>
</comment>
<feature type="region of interest" description="Disordered" evidence="2">
    <location>
        <begin position="1448"/>
        <end position="1527"/>
    </location>
</feature>
<feature type="compositionally biased region" description="Polar residues" evidence="2">
    <location>
        <begin position="1518"/>
        <end position="1527"/>
    </location>
</feature>
<feature type="coiled-coil region" evidence="1">
    <location>
        <begin position="103"/>
        <end position="137"/>
    </location>
</feature>
<evidence type="ECO:0000313" key="3">
    <source>
        <dbReference type="EMBL" id="OLP92002.1"/>
    </source>
</evidence>
<reference evidence="3 4" key="1">
    <citation type="submission" date="2016-02" db="EMBL/GenBank/DDBJ databases">
        <title>Genome analysis of coral dinoflagellate symbionts highlights evolutionary adaptations to a symbiotic lifestyle.</title>
        <authorList>
            <person name="Aranda M."/>
            <person name="Li Y."/>
            <person name="Liew Y.J."/>
            <person name="Baumgarten S."/>
            <person name="Simakov O."/>
            <person name="Wilson M."/>
            <person name="Piel J."/>
            <person name="Ashoor H."/>
            <person name="Bougouffa S."/>
            <person name="Bajic V.B."/>
            <person name="Ryu T."/>
            <person name="Ravasi T."/>
            <person name="Bayer T."/>
            <person name="Micklem G."/>
            <person name="Kim H."/>
            <person name="Bhak J."/>
            <person name="Lajeunesse T.C."/>
            <person name="Voolstra C.R."/>
        </authorList>
    </citation>
    <scope>NUCLEOTIDE SEQUENCE [LARGE SCALE GENOMIC DNA]</scope>
    <source>
        <strain evidence="3 4">CCMP2467</strain>
    </source>
</reference>
<feature type="compositionally biased region" description="Basic and acidic residues" evidence="2">
    <location>
        <begin position="43"/>
        <end position="56"/>
    </location>
</feature>
<keyword evidence="4" id="KW-1185">Reference proteome</keyword>
<protein>
    <submittedName>
        <fullName evidence="3">Uncharacterized protein</fullName>
    </submittedName>
</protein>
<dbReference type="Gene3D" id="3.30.420.10">
    <property type="entry name" value="Ribonuclease H-like superfamily/Ribonuclease H"/>
    <property type="match status" value="1"/>
</dbReference>
<dbReference type="InterPro" id="IPR036397">
    <property type="entry name" value="RNaseH_sf"/>
</dbReference>
<gene>
    <name evidence="3" type="ORF">AK812_SmicGene26233</name>
</gene>
<feature type="region of interest" description="Disordered" evidence="2">
    <location>
        <begin position="1"/>
        <end position="60"/>
    </location>
</feature>
<organism evidence="3 4">
    <name type="scientific">Symbiodinium microadriaticum</name>
    <name type="common">Dinoflagellate</name>
    <name type="synonym">Zooxanthella microadriatica</name>
    <dbReference type="NCBI Taxonomy" id="2951"/>
    <lineage>
        <taxon>Eukaryota</taxon>
        <taxon>Sar</taxon>
        <taxon>Alveolata</taxon>
        <taxon>Dinophyceae</taxon>
        <taxon>Suessiales</taxon>
        <taxon>Symbiodiniaceae</taxon>
        <taxon>Symbiodinium</taxon>
    </lineage>
</organism>
<feature type="compositionally biased region" description="Pro residues" evidence="2">
    <location>
        <begin position="205"/>
        <end position="218"/>
    </location>
</feature>
<evidence type="ECO:0000256" key="1">
    <source>
        <dbReference type="SAM" id="Coils"/>
    </source>
</evidence>
<feature type="compositionally biased region" description="Low complexity" evidence="2">
    <location>
        <begin position="937"/>
        <end position="949"/>
    </location>
</feature>
<feature type="compositionally biased region" description="Polar residues" evidence="2">
    <location>
        <begin position="1869"/>
        <end position="1887"/>
    </location>
</feature>
<feature type="region of interest" description="Disordered" evidence="2">
    <location>
        <begin position="420"/>
        <end position="443"/>
    </location>
</feature>
<feature type="compositionally biased region" description="Polar residues" evidence="2">
    <location>
        <begin position="1"/>
        <end position="11"/>
    </location>
</feature>
<dbReference type="SUPFAM" id="SSF53098">
    <property type="entry name" value="Ribonuclease H-like"/>
    <property type="match status" value="1"/>
</dbReference>
<dbReference type="Proteomes" id="UP000186817">
    <property type="component" value="Unassembled WGS sequence"/>
</dbReference>
<feature type="region of interest" description="Disordered" evidence="2">
    <location>
        <begin position="912"/>
        <end position="972"/>
    </location>
</feature>
<keyword evidence="1" id="KW-0175">Coiled coil</keyword>
<dbReference type="GO" id="GO:0003676">
    <property type="term" value="F:nucleic acid binding"/>
    <property type="evidence" value="ECO:0007669"/>
    <property type="project" value="InterPro"/>
</dbReference>
<feature type="compositionally biased region" description="Polar residues" evidence="2">
    <location>
        <begin position="1453"/>
        <end position="1468"/>
    </location>
</feature>
<dbReference type="OrthoDB" id="410381at2759"/>
<evidence type="ECO:0000256" key="2">
    <source>
        <dbReference type="SAM" id="MobiDB-lite"/>
    </source>
</evidence>
<feature type="compositionally biased region" description="Low complexity" evidence="2">
    <location>
        <begin position="1888"/>
        <end position="1898"/>
    </location>
</feature>
<sequence>MGGKKSWNQGDYGSRQHGGSWGYWRGSYQARSPRSMFPAYDQGRQDAWHTSTRDSEPTEAQTFTQALQGSLNGTRKVEQRVVSLQSGLVRRQSMWESYLRDMKEALRREQARFVKDMEKLRTDLAQAMQQQEDARAELVRVAALAGRAPERPPPDSRVDRVFDAWCSEEPDNDAHAVLRRAMAATGEGHLIPQASHTGPPVRTTGPPPGLSAPPPPPSSDADAFMTEMDALAGNLSGPEAPGLNPTPGTSGPGGMPPAEHGPYAGFVTRDPYLPSPGQAALRPRLMSVSPRARPGPYERTEEEEALRGGPAAANALAATLAATRAATPFSSGIPPNMGSLRSIDPTKHPVPTFIQDDDELAAPPDPGGMVLTRPDPPASDVVGSAMSSDSFERFREVAAEVREASLREACEQVVHTLQRAESSLSGTEGHNVPGTSAGIDEGGADFEDLSVDLVDARDQHTQVPGVTKLLPVLLAAPGYPLETVWVGTTLPCQKRDQGYDFVHGEVLTLALARFDSKVKEAVAVLDHCPPQIRTPSYTAHRVALSGRAGDDNRITLPTLRDIADRSPERPQGPAFEVDPPLVLPAQPLILLRGLFVILAERYKPEVIPLDLRMPVDIASAREAIQEVRLPLCKHRFPYLIPVPYQPCSQFAIFLAAPAWTKNEIEVAFDCRGIGGMLHSKCVPTLLSFQQLCDAAGVAPWLPVEVWVEPFREPVQPHRSLRLYAGSLVIFRNEGAGCPELQHLMDMLRSATGWDQLADLPFSFDPAVWILADDGPFRFLIEPEQGGLGRQAVAQALDCDPARLTLVPPEPPIRDLSHIGLCASAVLIVSRDLPNLRGPRFGPCAVFLDLRPLLADLSWMVCPDGLFHLSAFVATIPRRCPPGFKVVVWGAFPVPGTDQYRVADGTKLTFTYELIPPNPQRTGLDEDTSDSGSEAPASSRHTMMSDSSSADSDDFDDSPSRLPAGPPPPGPPHRTTCAGKHLLACFALHSFLIVQPAAATHVLHPQVPIASVLGYVVAVDLWLRALVVSYAALWLPFWSSALCGHVCRLLCDLASGCPRSNEAYQALRAANRLLAIPWPLAPLYAFEPEVQDADEDDDPMQPIMMNISCVILKPEYVPERVNISLHMPCTLGEIMDALQASRSTPDFVRFPHLLHANPQPIRGLAVFVALPRWHPTATVICLNTAAIDGRIFATYAPDRLNVADLCWLADLPTQVNYVVYVAGDDQPLPPDLQVHIASGDHVVFLESEDIPLTDLALPAMLLRLDLWRRPGRFPDPRVREAYCLALRDHQILHIEDFSRPFRFKSRLAHSAGLTPDRFHVLHADPAIHNIALFGVPCRALLAACTCGRGEQECLGIFFDLRPIQEGVRFVCRSSTSFDLAPITEAFDAGAPIGWRTQLQAYGQTTEETPEVWSGITFIADYVPCVGPGGQPVFARAEYDTGLSPIEADAEETPQDNSAPTGFQITSHPSSEAEGVQSGGAIEPPAAQGSTGRSSSSQNFEDGGGNAGGASNDHPGLHQPASTTGASGSQPLPFLIFSVEYKPEGIFPGLAPPLNQSAAIAVIAQLRAPSDHRRTPRLLPANPQPPHMPAVLLALPYWPTESVTILFDCHVTARRTFAEAVPRFFSRSDVLTMANIDPSTPCHVFHRDVPWPIPEGYWIYPTEGDWIGIFPEGDQPGPLPTLRQYLYGDVPTTRARGDLWDSDIAWVLSDGPQVAVPIPEDSFAINSSQAAAALGLHPGRFILVPAAPELADHAHRGQPSRRVLLAKQTDDSDEDGGRESERVPYILDLRPVQLYLCQAAAPEGMVDVAEICQRLMIRCPRGFHVRLYGGTFADDVGNHTRRVQAGDIISVEYHPDYVREVVSQLEPGTYSPGTSITDSQGSAQGTHQESTSSAYSGSADAGTGGSATVNRYPFYLAATLVDALCAHFAPPSANRSLAHLLRSPANVMDYADLCQVCPAASSICWLDAFQDFRHLVPAHGLVVYTDGSFTPEHDSPAKAGWAAIFLDPHQETLSAAFGPVITFPTDTTVLSPYVAECYALMAAALISTVAYHDRPIAFLSDCVAAVGVSAGKMTFQLGGDVYHHVPGHCGFAGNEMADRESTMPTEDTHDGVRAQHFALRAVTLGLAYQPARAALLAEQLLGHNIHVAFLQETRAEPSSTKVSVHAHAAIITKHVQDGLQRVAGSQAARPHHAYLSDATWQLQRAVSKLRRQFHQLSHRLHSCDIAASFCAWARGVPLRVILFRGCRWQAQAERAKHAMQLELHTQCTLLRKACRRDRDAYISQLAETISTAPSKDAFAAYHAILAHRRKKVCSPDPLPQVLDAQGAICPDAPSMRRRWREHFAALEGGQDTTFQTIALQAAHGTPSPQPTHPPTISDVPSLPDLCRVLAATKVGKATGMDSIPAEVNRAFTQEVAEVLFPILLKMLWRGAEPAGYKGGQAIIMYKGRGQTSACTSYRSILLMNTWAKTLHQSVRPIVRDVFEQTAPALQLGGRSGCSVTFGSHILRGTFRCAHRDNTPAFVLFADISAAFYSALVQLVAHSPSTTSPEGLRTALQGLTLPDEVVEELRAHLQEPSALSQSSTSSWLEHLAAHIGERNWFVIAGDSVPIATGRGTRPGSSWADVLFALLMPKVLRRRDALLESMGATPVRPTFHWDGEQALTPCADDCPSIPVDEVVWADDIAIPRLCPLVSAMTRAVRAEATALTEAFLSFGFRLAFGEHKTAAVVSVCGPGSRVVKRSIYSHDGLQGQLPVLFEHLEAMKLPLPPKYKHLGVLQTPTGSILEEIRLRRHLISAPRCLANWGIFQPTAAACKYQPHAMAPPTAVPGRTLPPPAFDFAPAISTTLLGDLNTLCDCPEDEVWEVLESHIEPLQTLRATVMRWRDVDTPSAWRVEMAENMLLLLDPDVVAESRQPATDKAGQQPELHSAWRASGEDSTAWE</sequence>
<name>A0A1Q9D9X5_SYMMI</name>
<proteinExistence type="predicted"/>
<dbReference type="InterPro" id="IPR012337">
    <property type="entry name" value="RNaseH-like_sf"/>
</dbReference>
<feature type="region of interest" description="Disordered" evidence="2">
    <location>
        <begin position="2908"/>
        <end position="2937"/>
    </location>
</feature>
<feature type="compositionally biased region" description="Polar residues" evidence="2">
    <location>
        <begin position="1486"/>
        <end position="1498"/>
    </location>
</feature>
<accession>A0A1Q9D9X5</accession>
<feature type="region of interest" description="Disordered" evidence="2">
    <location>
        <begin position="1866"/>
        <end position="1898"/>
    </location>
</feature>
<evidence type="ECO:0000313" key="4">
    <source>
        <dbReference type="Proteomes" id="UP000186817"/>
    </source>
</evidence>